<dbReference type="RefSeq" id="WP_127746383.1">
    <property type="nucleotide sequence ID" value="NZ_SACN01000005.1"/>
</dbReference>
<protein>
    <recommendedName>
        <fullName evidence="1">Lipocalin-like domain-containing protein</fullName>
    </recommendedName>
</protein>
<reference evidence="2 3" key="1">
    <citation type="submission" date="2019-01" db="EMBL/GenBank/DDBJ databases">
        <authorList>
            <person name="Chen W.-M."/>
        </authorList>
    </citation>
    <scope>NUCLEOTIDE SEQUENCE [LARGE SCALE GENOMIC DNA]</scope>
    <source>
        <strain evidence="2 3">CCP-7</strain>
    </source>
</reference>
<accession>A0A437LVA9</accession>
<evidence type="ECO:0000313" key="2">
    <source>
        <dbReference type="EMBL" id="RVT89371.1"/>
    </source>
</evidence>
<organism evidence="2 3">
    <name type="scientific">Sphingomonas crocodyli</name>
    <dbReference type="NCBI Taxonomy" id="1979270"/>
    <lineage>
        <taxon>Bacteria</taxon>
        <taxon>Pseudomonadati</taxon>
        <taxon>Pseudomonadota</taxon>
        <taxon>Alphaproteobacteria</taxon>
        <taxon>Sphingomonadales</taxon>
        <taxon>Sphingomonadaceae</taxon>
        <taxon>Sphingomonas</taxon>
    </lineage>
</organism>
<comment type="caution">
    <text evidence="2">The sequence shown here is derived from an EMBL/GenBank/DDBJ whole genome shotgun (WGS) entry which is preliminary data.</text>
</comment>
<gene>
    <name evidence="2" type="ORF">EOD43_21610</name>
</gene>
<dbReference type="Proteomes" id="UP000282971">
    <property type="component" value="Unassembled WGS sequence"/>
</dbReference>
<evidence type="ECO:0000313" key="3">
    <source>
        <dbReference type="Proteomes" id="UP000282971"/>
    </source>
</evidence>
<evidence type="ECO:0000259" key="1">
    <source>
        <dbReference type="Pfam" id="PF13924"/>
    </source>
</evidence>
<dbReference type="EMBL" id="SACN01000005">
    <property type="protein sequence ID" value="RVT89371.1"/>
    <property type="molecule type" value="Genomic_DNA"/>
</dbReference>
<feature type="domain" description="Lipocalin-like" evidence="1">
    <location>
        <begin position="9"/>
        <end position="50"/>
    </location>
</feature>
<proteinExistence type="predicted"/>
<dbReference type="OrthoDB" id="8370150at2"/>
<feature type="domain" description="Lipocalin-like" evidence="1">
    <location>
        <begin position="57"/>
        <end position="111"/>
    </location>
</feature>
<dbReference type="AlphaFoldDB" id="A0A437LVA9"/>
<dbReference type="InterPro" id="IPR024311">
    <property type="entry name" value="Lipocalin-like"/>
</dbReference>
<dbReference type="Pfam" id="PF13924">
    <property type="entry name" value="Lipocalin_5"/>
    <property type="match status" value="2"/>
</dbReference>
<name>A0A437LVA9_9SPHN</name>
<keyword evidence="3" id="KW-1185">Reference proteome</keyword>
<sequence>MTDLERLTGTWPLVACTITFPDGTVHRPYGTAPIGVMIYSPEGWMSCHMAFGGDGTVGSSYSSYHGPFTIDEAAKVVTHHVAGAFDPAMTNTDQRRAYAFDGDTLILSAAIEDRAVEVRWTRKR</sequence>